<keyword evidence="11" id="KW-1185">Reference proteome</keyword>
<feature type="domain" description="PAS" evidence="8">
    <location>
        <begin position="533"/>
        <end position="590"/>
    </location>
</feature>
<comment type="caution">
    <text evidence="10">The sequence shown here is derived from an EMBL/GenBank/DDBJ whole genome shotgun (WGS) entry which is preliminary data.</text>
</comment>
<feature type="domain" description="PAC" evidence="9">
    <location>
        <begin position="622"/>
        <end position="674"/>
    </location>
</feature>
<evidence type="ECO:0000256" key="4">
    <source>
        <dbReference type="ARBA" id="ARBA00023012"/>
    </source>
</evidence>
<feature type="domain" description="PAC" evidence="9">
    <location>
        <begin position="353"/>
        <end position="405"/>
    </location>
</feature>
<dbReference type="SMART" id="SM00086">
    <property type="entry name" value="PAC"/>
    <property type="match status" value="4"/>
</dbReference>
<dbReference type="PROSITE" id="PS50109">
    <property type="entry name" value="HIS_KIN"/>
    <property type="match status" value="1"/>
</dbReference>
<dbReference type="NCBIfam" id="TIGR00229">
    <property type="entry name" value="sensory_box"/>
    <property type="match status" value="3"/>
</dbReference>
<dbReference type="CDD" id="cd00082">
    <property type="entry name" value="HisKA"/>
    <property type="match status" value="1"/>
</dbReference>
<organism evidence="10 11">
    <name type="scientific">Flavobacterium suzhouense</name>
    <dbReference type="NCBI Taxonomy" id="1529638"/>
    <lineage>
        <taxon>Bacteria</taxon>
        <taxon>Pseudomonadati</taxon>
        <taxon>Bacteroidota</taxon>
        <taxon>Flavobacteriia</taxon>
        <taxon>Flavobacteriales</taxon>
        <taxon>Flavobacteriaceae</taxon>
        <taxon>Flavobacterium</taxon>
    </lineage>
</organism>
<feature type="domain" description="PAC" evidence="9">
    <location>
        <begin position="480"/>
        <end position="532"/>
    </location>
</feature>
<dbReference type="Gene3D" id="3.30.450.20">
    <property type="entry name" value="PAS domain"/>
    <property type="match status" value="4"/>
</dbReference>
<gene>
    <name evidence="10" type="ORF">ACFSR3_09285</name>
</gene>
<feature type="domain" description="PAS" evidence="8">
    <location>
        <begin position="406"/>
        <end position="476"/>
    </location>
</feature>
<evidence type="ECO:0000259" key="8">
    <source>
        <dbReference type="PROSITE" id="PS50112"/>
    </source>
</evidence>
<evidence type="ECO:0000259" key="9">
    <source>
        <dbReference type="PROSITE" id="PS50113"/>
    </source>
</evidence>
<dbReference type="CDD" id="cd00130">
    <property type="entry name" value="PAS"/>
    <property type="match status" value="3"/>
</dbReference>
<dbReference type="Pfam" id="PF00072">
    <property type="entry name" value="Response_reg"/>
    <property type="match status" value="2"/>
</dbReference>
<dbReference type="EMBL" id="JBHUMD010000017">
    <property type="protein sequence ID" value="MFD2602247.1"/>
    <property type="molecule type" value="Genomic_DNA"/>
</dbReference>
<dbReference type="InterPro" id="IPR000700">
    <property type="entry name" value="PAS-assoc_C"/>
</dbReference>
<dbReference type="PROSITE" id="PS50113">
    <property type="entry name" value="PAC"/>
    <property type="match status" value="3"/>
</dbReference>
<proteinExistence type="predicted"/>
<dbReference type="SUPFAM" id="SSF55874">
    <property type="entry name" value="ATPase domain of HSP90 chaperone/DNA topoisomerase II/histidine kinase"/>
    <property type="match status" value="1"/>
</dbReference>
<dbReference type="SUPFAM" id="SSF52172">
    <property type="entry name" value="CheY-like"/>
    <property type="match status" value="2"/>
</dbReference>
<dbReference type="CDD" id="cd17546">
    <property type="entry name" value="REC_hyHK_CKI1_RcsC-like"/>
    <property type="match status" value="1"/>
</dbReference>
<dbReference type="SMART" id="SM00091">
    <property type="entry name" value="PAS"/>
    <property type="match status" value="3"/>
</dbReference>
<dbReference type="SUPFAM" id="SSF55785">
    <property type="entry name" value="PYP-like sensor domain (PAS domain)"/>
    <property type="match status" value="4"/>
</dbReference>
<dbReference type="Pfam" id="PF00512">
    <property type="entry name" value="HisKA"/>
    <property type="match status" value="1"/>
</dbReference>
<feature type="domain" description="PAS" evidence="8">
    <location>
        <begin position="275"/>
        <end position="349"/>
    </location>
</feature>
<reference evidence="11" key="1">
    <citation type="journal article" date="2019" name="Int. J. Syst. Evol. Microbiol.">
        <title>The Global Catalogue of Microorganisms (GCM) 10K type strain sequencing project: providing services to taxonomists for standard genome sequencing and annotation.</title>
        <authorList>
            <consortium name="The Broad Institute Genomics Platform"/>
            <consortium name="The Broad Institute Genome Sequencing Center for Infectious Disease"/>
            <person name="Wu L."/>
            <person name="Ma J."/>
        </authorList>
    </citation>
    <scope>NUCLEOTIDE SEQUENCE [LARGE SCALE GENOMIC DNA]</scope>
    <source>
        <strain evidence="11">KCTC 42107</strain>
    </source>
</reference>
<dbReference type="Gene3D" id="1.10.287.130">
    <property type="match status" value="1"/>
</dbReference>
<dbReference type="PROSITE" id="PS50112">
    <property type="entry name" value="PAS"/>
    <property type="match status" value="3"/>
</dbReference>
<keyword evidence="4" id="KW-0902">Two-component regulatory system</keyword>
<dbReference type="Gene3D" id="3.40.50.2300">
    <property type="match status" value="2"/>
</dbReference>
<protein>
    <recommendedName>
        <fullName evidence="2">histidine kinase</fullName>
        <ecNumber evidence="2">2.7.13.3</ecNumber>
    </recommendedName>
</protein>
<feature type="domain" description="Response regulatory" evidence="7">
    <location>
        <begin position="930"/>
        <end position="1050"/>
    </location>
</feature>
<dbReference type="CDD" id="cd00156">
    <property type="entry name" value="REC"/>
    <property type="match status" value="1"/>
</dbReference>
<dbReference type="SMART" id="SM00387">
    <property type="entry name" value="HATPase_c"/>
    <property type="match status" value="1"/>
</dbReference>
<dbReference type="Pfam" id="PF13426">
    <property type="entry name" value="PAS_9"/>
    <property type="match status" value="1"/>
</dbReference>
<name>A0ABW5NT18_9FLAO</name>
<dbReference type="RefSeq" id="WP_379820725.1">
    <property type="nucleotide sequence ID" value="NZ_JBHUMD010000017.1"/>
</dbReference>
<dbReference type="PANTHER" id="PTHR45339:SF1">
    <property type="entry name" value="HYBRID SIGNAL TRANSDUCTION HISTIDINE KINASE J"/>
    <property type="match status" value="1"/>
</dbReference>
<dbReference type="Pfam" id="PF08447">
    <property type="entry name" value="PAS_3"/>
    <property type="match status" value="2"/>
</dbReference>
<evidence type="ECO:0000259" key="6">
    <source>
        <dbReference type="PROSITE" id="PS50109"/>
    </source>
</evidence>
<evidence type="ECO:0000259" key="7">
    <source>
        <dbReference type="PROSITE" id="PS50110"/>
    </source>
</evidence>
<feature type="modified residue" description="4-aspartylphosphate" evidence="5">
    <location>
        <position position="980"/>
    </location>
</feature>
<dbReference type="InterPro" id="IPR005467">
    <property type="entry name" value="His_kinase_dom"/>
</dbReference>
<dbReference type="InterPro" id="IPR001789">
    <property type="entry name" value="Sig_transdc_resp-reg_receiver"/>
</dbReference>
<evidence type="ECO:0000313" key="11">
    <source>
        <dbReference type="Proteomes" id="UP001597480"/>
    </source>
</evidence>
<dbReference type="PANTHER" id="PTHR45339">
    <property type="entry name" value="HYBRID SIGNAL TRANSDUCTION HISTIDINE KINASE J"/>
    <property type="match status" value="1"/>
</dbReference>
<dbReference type="InterPro" id="IPR003594">
    <property type="entry name" value="HATPase_dom"/>
</dbReference>
<dbReference type="InterPro" id="IPR036097">
    <property type="entry name" value="HisK_dim/P_sf"/>
</dbReference>
<dbReference type="InterPro" id="IPR000014">
    <property type="entry name" value="PAS"/>
</dbReference>
<dbReference type="InterPro" id="IPR036890">
    <property type="entry name" value="HATPase_C_sf"/>
</dbReference>
<dbReference type="PROSITE" id="PS50110">
    <property type="entry name" value="RESPONSE_REGULATORY"/>
    <property type="match status" value="2"/>
</dbReference>
<dbReference type="Gene3D" id="3.30.565.10">
    <property type="entry name" value="Histidine kinase-like ATPase, C-terminal domain"/>
    <property type="match status" value="1"/>
</dbReference>
<evidence type="ECO:0000256" key="2">
    <source>
        <dbReference type="ARBA" id="ARBA00012438"/>
    </source>
</evidence>
<keyword evidence="3 5" id="KW-0597">Phosphoprotein</keyword>
<dbReference type="InterPro" id="IPR001610">
    <property type="entry name" value="PAC"/>
</dbReference>
<dbReference type="CDD" id="cd16922">
    <property type="entry name" value="HATPase_EvgS-ArcB-TorS-like"/>
    <property type="match status" value="1"/>
</dbReference>
<dbReference type="InterPro" id="IPR011006">
    <property type="entry name" value="CheY-like_superfamily"/>
</dbReference>
<evidence type="ECO:0000256" key="1">
    <source>
        <dbReference type="ARBA" id="ARBA00000085"/>
    </source>
</evidence>
<dbReference type="SMART" id="SM00448">
    <property type="entry name" value="REC"/>
    <property type="match status" value="2"/>
</dbReference>
<dbReference type="EC" id="2.7.13.3" evidence="2"/>
<sequence length="1204" mass="136444">MSHILKAEFQNLLKENPELFNWLVDDSHHGLWFLDPEQPDEIWINGAFWKILGYNIENPTVPFAFYLSKFSGLVDELKKSLETSEEEDFNNVLNFIDDSGQTIILHTSGKFFVNSENEPRMIVKFSSIERLETDSLLDQIKELKNQNEIYNATNQLSKVGGWKYDVINDVSTWTSVIYDILELDYTYNPSAPDRKRFSFYKEGWSRETMEKLFKEAVLEGKPFDAELKIISNKGNEKWVRAFGTPHMENGVCVKLHGALQDITDKKLQEFKYNLSKERFETIYHNSSIGIVLIEAETGTLLMANPAVLSIFGFTDEDRKTMSNMTYRDLIHPEDLEKADSNRELMVSGLMPHYTMECRFYTKHGALIWCRVNTSMVRGAVPSEDLIITQIEDITVSKRMEEISSENSSRFISAFEYSPNGMALVGLDGSWLMVNQALSQILGYTPEELPLLTFQDLTHPDDLDADLQLLQQTLENKIKTYSIEKRYIHKKGNIVYGLLNVSLIKDTEGNPLYFISQINDITERVLTEQELQESLNEMETFMNATTQVAIIQADTTGTIIKYNKGAENLLGYKAEELIGKHNVGIFHIPEEVDKRGAELEAKYGRPFSGFEIFTYRPRQGKHEASEWTFRRKDGSLFSVQLVITAVRNQDGEITGFLGMATDITNLKQLEISLMQERDKAEAASRSKSEFLANMSHEIRTPLNGVIGFSDLLMKSELNESQKKYMQMVNTSAHSLLDIINDILDFSKIEAGKLELSEEKTDIINLCSQSIDIVKHQAHAKALEILLDIAPEVNRFVYADPVRLRQVLVNLLGNAVKFTNHGEIELKVRSTPEKDSDQMLFSFSIRDTGIGIAPQNIDKIFNAFDQEDASTTRRYGGTGLGITISNKLLALMGSNLEVKSEVGKGSTFSFRVRFKTEKGNSPMSTAKLKVKNVLLVDDNANNLLILKEMLAVAKIKTTLASNGIEALEILENNTDFDLAIVDYNMPYLTGTDLVKQIRETLQLGPDKLPVMLLHSSIDDEKLIQACIDLEIFFNVTKPIVSDELFKLLDNIHANDDAMKRDILDEATAGFDVPYNVLIAEDNPVNQMLAKTIIQKIVPNANIILAENGLEAVKAYQENTVDMVFMDIQMPEMSGFEATEKLRLIENETPGLHTPIVALTARALLGEREECLKLGMDDYITKPIDYEALKNIVKKYLIKPYIEKQAQ</sequence>
<accession>A0ABW5NT18</accession>
<dbReference type="InterPro" id="IPR003661">
    <property type="entry name" value="HisK_dim/P_dom"/>
</dbReference>
<dbReference type="InterPro" id="IPR035965">
    <property type="entry name" value="PAS-like_dom_sf"/>
</dbReference>
<evidence type="ECO:0000256" key="5">
    <source>
        <dbReference type="PROSITE-ProRule" id="PRU00169"/>
    </source>
</evidence>
<dbReference type="SUPFAM" id="SSF47384">
    <property type="entry name" value="Homodimeric domain of signal transducing histidine kinase"/>
    <property type="match status" value="1"/>
</dbReference>
<feature type="domain" description="Response regulatory" evidence="7">
    <location>
        <begin position="1073"/>
        <end position="1194"/>
    </location>
</feature>
<feature type="modified residue" description="4-aspartylphosphate" evidence="5">
    <location>
        <position position="1124"/>
    </location>
</feature>
<dbReference type="Proteomes" id="UP001597480">
    <property type="component" value="Unassembled WGS sequence"/>
</dbReference>
<dbReference type="InterPro" id="IPR004358">
    <property type="entry name" value="Sig_transdc_His_kin-like_C"/>
</dbReference>
<dbReference type="SMART" id="SM00388">
    <property type="entry name" value="HisKA"/>
    <property type="match status" value="1"/>
</dbReference>
<evidence type="ECO:0000256" key="3">
    <source>
        <dbReference type="ARBA" id="ARBA00022553"/>
    </source>
</evidence>
<feature type="domain" description="Histidine kinase" evidence="6">
    <location>
        <begin position="692"/>
        <end position="914"/>
    </location>
</feature>
<comment type="catalytic activity">
    <reaction evidence="1">
        <text>ATP + protein L-histidine = ADP + protein N-phospho-L-histidine.</text>
        <dbReference type="EC" id="2.7.13.3"/>
    </reaction>
</comment>
<dbReference type="InterPro" id="IPR013655">
    <property type="entry name" value="PAS_fold_3"/>
</dbReference>
<dbReference type="Pfam" id="PF02518">
    <property type="entry name" value="HATPase_c"/>
    <property type="match status" value="1"/>
</dbReference>
<dbReference type="PRINTS" id="PR00344">
    <property type="entry name" value="BCTRLSENSOR"/>
</dbReference>
<evidence type="ECO:0000313" key="10">
    <source>
        <dbReference type="EMBL" id="MFD2602247.1"/>
    </source>
</evidence>